<sequence>MLFLLSPAHVVLLLLVIVISLAFRTHKPSTQTPERITQHVERTEYRRPGTHPLSSHGHPIEILACISARGPPRLTSTLPHPLLPFLFRRYRKALPTYGSFQVLGVRKVSRRARPGRGMKPPAEVPISDPPQTIDRQTDRQAKNNIPPIF</sequence>
<name>A0A9D4K8R4_DREPO</name>
<evidence type="ECO:0000313" key="3">
    <source>
        <dbReference type="EMBL" id="KAH3835045.1"/>
    </source>
</evidence>
<dbReference type="Proteomes" id="UP000828390">
    <property type="component" value="Unassembled WGS sequence"/>
</dbReference>
<proteinExistence type="predicted"/>
<feature type="signal peptide" evidence="2">
    <location>
        <begin position="1"/>
        <end position="22"/>
    </location>
</feature>
<feature type="chain" id="PRO_5039545890" description="Secreted protein" evidence="2">
    <location>
        <begin position="23"/>
        <end position="149"/>
    </location>
</feature>
<evidence type="ECO:0000313" key="4">
    <source>
        <dbReference type="Proteomes" id="UP000828390"/>
    </source>
</evidence>
<evidence type="ECO:0008006" key="5">
    <source>
        <dbReference type="Google" id="ProtNLM"/>
    </source>
</evidence>
<organism evidence="3 4">
    <name type="scientific">Dreissena polymorpha</name>
    <name type="common">Zebra mussel</name>
    <name type="synonym">Mytilus polymorpha</name>
    <dbReference type="NCBI Taxonomy" id="45954"/>
    <lineage>
        <taxon>Eukaryota</taxon>
        <taxon>Metazoa</taxon>
        <taxon>Spiralia</taxon>
        <taxon>Lophotrochozoa</taxon>
        <taxon>Mollusca</taxon>
        <taxon>Bivalvia</taxon>
        <taxon>Autobranchia</taxon>
        <taxon>Heteroconchia</taxon>
        <taxon>Euheterodonta</taxon>
        <taxon>Imparidentia</taxon>
        <taxon>Neoheterodontei</taxon>
        <taxon>Myida</taxon>
        <taxon>Dreissenoidea</taxon>
        <taxon>Dreissenidae</taxon>
        <taxon>Dreissena</taxon>
    </lineage>
</organism>
<feature type="region of interest" description="Disordered" evidence="1">
    <location>
        <begin position="111"/>
        <end position="149"/>
    </location>
</feature>
<keyword evidence="2" id="KW-0732">Signal</keyword>
<gene>
    <name evidence="3" type="ORF">DPMN_108383</name>
</gene>
<reference evidence="3" key="2">
    <citation type="submission" date="2020-11" db="EMBL/GenBank/DDBJ databases">
        <authorList>
            <person name="McCartney M.A."/>
            <person name="Auch B."/>
            <person name="Kono T."/>
            <person name="Mallez S."/>
            <person name="Becker A."/>
            <person name="Gohl D.M."/>
            <person name="Silverstein K.A.T."/>
            <person name="Koren S."/>
            <person name="Bechman K.B."/>
            <person name="Herman A."/>
            <person name="Abrahante J.E."/>
            <person name="Garbe J."/>
        </authorList>
    </citation>
    <scope>NUCLEOTIDE SEQUENCE</scope>
    <source>
        <strain evidence="3">Duluth1</strain>
        <tissue evidence="3">Whole animal</tissue>
    </source>
</reference>
<comment type="caution">
    <text evidence="3">The sequence shown here is derived from an EMBL/GenBank/DDBJ whole genome shotgun (WGS) entry which is preliminary data.</text>
</comment>
<reference evidence="3" key="1">
    <citation type="journal article" date="2019" name="bioRxiv">
        <title>The Genome of the Zebra Mussel, Dreissena polymorpha: A Resource for Invasive Species Research.</title>
        <authorList>
            <person name="McCartney M.A."/>
            <person name="Auch B."/>
            <person name="Kono T."/>
            <person name="Mallez S."/>
            <person name="Zhang Y."/>
            <person name="Obille A."/>
            <person name="Becker A."/>
            <person name="Abrahante J.E."/>
            <person name="Garbe J."/>
            <person name="Badalamenti J.P."/>
            <person name="Herman A."/>
            <person name="Mangelson H."/>
            <person name="Liachko I."/>
            <person name="Sullivan S."/>
            <person name="Sone E.D."/>
            <person name="Koren S."/>
            <person name="Silverstein K.A.T."/>
            <person name="Beckman K.B."/>
            <person name="Gohl D.M."/>
        </authorList>
    </citation>
    <scope>NUCLEOTIDE SEQUENCE</scope>
    <source>
        <strain evidence="3">Duluth1</strain>
        <tissue evidence="3">Whole animal</tissue>
    </source>
</reference>
<dbReference type="EMBL" id="JAIWYP010000004">
    <property type="protein sequence ID" value="KAH3835045.1"/>
    <property type="molecule type" value="Genomic_DNA"/>
</dbReference>
<accession>A0A9D4K8R4</accession>
<dbReference type="AlphaFoldDB" id="A0A9D4K8R4"/>
<evidence type="ECO:0000256" key="2">
    <source>
        <dbReference type="SAM" id="SignalP"/>
    </source>
</evidence>
<keyword evidence="4" id="KW-1185">Reference proteome</keyword>
<protein>
    <recommendedName>
        <fullName evidence="5">Secreted protein</fullName>
    </recommendedName>
</protein>
<evidence type="ECO:0000256" key="1">
    <source>
        <dbReference type="SAM" id="MobiDB-lite"/>
    </source>
</evidence>